<dbReference type="EMBL" id="JGDS01000051">
    <property type="protein sequence ID" value="EXZ73318.1"/>
    <property type="molecule type" value="Genomic_DNA"/>
</dbReference>
<protein>
    <submittedName>
        <fullName evidence="3">Transposase DDE domain protein</fullName>
    </submittedName>
</protein>
<dbReference type="NCBIfam" id="NF033551">
    <property type="entry name" value="transpos_IS1182"/>
    <property type="match status" value="1"/>
</dbReference>
<evidence type="ECO:0000259" key="1">
    <source>
        <dbReference type="Pfam" id="PF05598"/>
    </source>
</evidence>
<dbReference type="InterPro" id="IPR025668">
    <property type="entry name" value="Tnp_DDE_dom"/>
</dbReference>
<dbReference type="Proteomes" id="UP000020938">
    <property type="component" value="Unassembled WGS sequence"/>
</dbReference>
<feature type="domain" description="Transposase DDE" evidence="2">
    <location>
        <begin position="364"/>
        <end position="489"/>
    </location>
</feature>
<gene>
    <name evidence="3" type="ORF">M123_2291</name>
</gene>
<dbReference type="InterPro" id="IPR008490">
    <property type="entry name" value="Transposase_InsH_N"/>
</dbReference>
<feature type="domain" description="Transposase InsH N-terminal" evidence="1">
    <location>
        <begin position="9"/>
        <end position="98"/>
    </location>
</feature>
<evidence type="ECO:0000259" key="2">
    <source>
        <dbReference type="Pfam" id="PF13751"/>
    </source>
</evidence>
<comment type="caution">
    <text evidence="3">The sequence shown here is derived from an EMBL/GenBank/DDBJ whole genome shotgun (WGS) entry which is preliminary data.</text>
</comment>
<dbReference type="AlphaFoldDB" id="A0A016AW68"/>
<name>A0A016AW68_BACFG</name>
<evidence type="ECO:0000313" key="3">
    <source>
        <dbReference type="EMBL" id="EXZ73318.1"/>
    </source>
</evidence>
<organism evidence="3 4">
    <name type="scientific">Bacteroides fragilis str. 3976T8</name>
    <dbReference type="NCBI Taxonomy" id="1339314"/>
    <lineage>
        <taxon>Bacteria</taxon>
        <taxon>Pseudomonadati</taxon>
        <taxon>Bacteroidota</taxon>
        <taxon>Bacteroidia</taxon>
        <taxon>Bacteroidales</taxon>
        <taxon>Bacteroidaceae</taxon>
        <taxon>Bacteroides</taxon>
    </lineage>
</organism>
<reference evidence="3 4" key="1">
    <citation type="submission" date="2014-02" db="EMBL/GenBank/DDBJ databases">
        <authorList>
            <person name="Sears C."/>
            <person name="Carroll K."/>
            <person name="Sack B.R."/>
            <person name="Qadri F."/>
            <person name="Myers L.L."/>
            <person name="Chung G.-T."/>
            <person name="Escheverria P."/>
            <person name="Fraser C.M."/>
            <person name="Sadzewicz L."/>
            <person name="Shefchek K.A."/>
            <person name="Tallon L."/>
            <person name="Das S.P."/>
            <person name="Daugherty S."/>
            <person name="Mongodin E.F."/>
        </authorList>
    </citation>
    <scope>NUCLEOTIDE SEQUENCE [LARGE SCALE GENOMIC DNA]</scope>
    <source>
        <strain evidence="3 4">3976T8</strain>
    </source>
</reference>
<dbReference type="Pfam" id="PF05598">
    <property type="entry name" value="DUF772"/>
    <property type="match status" value="1"/>
</dbReference>
<dbReference type="PATRIC" id="fig|1339314.3.peg.2497"/>
<dbReference type="Pfam" id="PF13751">
    <property type="entry name" value="DDE_Tnp_1_6"/>
    <property type="match status" value="1"/>
</dbReference>
<proteinExistence type="predicted"/>
<accession>A0A016AW68</accession>
<dbReference type="PANTHER" id="PTHR33408">
    <property type="entry name" value="TRANSPOSASE"/>
    <property type="match status" value="1"/>
</dbReference>
<dbReference type="PANTHER" id="PTHR33408:SF2">
    <property type="entry name" value="TRANSPOSASE DDE DOMAIN-CONTAINING PROTEIN"/>
    <property type="match status" value="1"/>
</dbReference>
<dbReference type="InterPro" id="IPR047629">
    <property type="entry name" value="IS1182_transpos"/>
</dbReference>
<sequence>MDSLFPCRLDENISSDAPVRLVNQIVDKLDISPLLSTYKGGGCPAYYPRMLLKVLFFAYLNNVYSCRKIARLLQENILYMWLSGKSTPDFRTINDFRSKRLKSCIHSLFTQIVLMLVELGYISLEKQYIDGTKMESAANRYTFVWRKSVEKYKDRLENKIQCILSQIDEGILGDNTAPGESTLPIDSHALKEKIDAINLENRNKRELRQLKKLNEEYLPKLQEYEKHLEIMGERNSYSKTDPDATFMRMKEDHMRNGQLKPGYNLQISTENQFITNYAFYHNPGDTLTLISFLLYGRMRYCRFMKEVCADAGYGSEENYEFMERFGISAYVKYNYFHMEQTKKWKCDISKQDNLYYNEPEDYFVCPMGQYMKFAYTIKAVNDNGYESEISVYRAKNCQGCPLQNKCHKGRGNREIKVNHKLRRYKQLAREKLTSPKGLEHRSKRPVEVEAVFGQIKWNKEYKRFRHKGLEKIVMDFGILAIAFNIGKMICKQKKAKKGRDGKDYKTDKGRKLSFMRGIFISCWINHKKRKKLEGTLFGHPLFIIYCFSDQFLGKASFTTIGRPAYSAPFNSLMALLASEDSGISTNANPLDLLVSRSVISFTDSTTPYSSITCLKSDSLTL</sequence>
<evidence type="ECO:0000313" key="4">
    <source>
        <dbReference type="Proteomes" id="UP000020938"/>
    </source>
</evidence>